<dbReference type="AlphaFoldDB" id="A0A7S3PF45"/>
<name>A0A7S3PF45_9STRA</name>
<feature type="region of interest" description="Disordered" evidence="1">
    <location>
        <begin position="71"/>
        <end position="145"/>
    </location>
</feature>
<protein>
    <submittedName>
        <fullName evidence="2">Uncharacterized protein</fullName>
    </submittedName>
</protein>
<accession>A0A7S3PF45</accession>
<evidence type="ECO:0000256" key="1">
    <source>
        <dbReference type="SAM" id="MobiDB-lite"/>
    </source>
</evidence>
<sequence>MAQVPALQPLFGPPGINLGFSDFLAMKTMTCIKWYNESIRFRRSRQSQVAGSSFANIALFRGRKKGNHLREPSVFDSWLDGDDDLSSPTLQSPSFTNHSSDRNMASPTFVSPMPDSPMPETPMPETSMPANPSARKVSDLGDDML</sequence>
<feature type="compositionally biased region" description="Polar residues" evidence="1">
    <location>
        <begin position="88"/>
        <end position="109"/>
    </location>
</feature>
<dbReference type="EMBL" id="HBIN01002008">
    <property type="protein sequence ID" value="CAE0430922.1"/>
    <property type="molecule type" value="Transcribed_RNA"/>
</dbReference>
<gene>
    <name evidence="2" type="ORF">ASTO00021_LOCUS1275</name>
</gene>
<reference evidence="2" key="1">
    <citation type="submission" date="2021-01" db="EMBL/GenBank/DDBJ databases">
        <authorList>
            <person name="Corre E."/>
            <person name="Pelletier E."/>
            <person name="Niang G."/>
            <person name="Scheremetjew M."/>
            <person name="Finn R."/>
            <person name="Kale V."/>
            <person name="Holt S."/>
            <person name="Cochrane G."/>
            <person name="Meng A."/>
            <person name="Brown T."/>
            <person name="Cohen L."/>
        </authorList>
    </citation>
    <scope>NUCLEOTIDE SEQUENCE</scope>
    <source>
        <strain evidence="2">GSBS06</strain>
    </source>
</reference>
<proteinExistence type="predicted"/>
<organism evidence="2">
    <name type="scientific">Aplanochytrium stocchinoi</name>
    <dbReference type="NCBI Taxonomy" id="215587"/>
    <lineage>
        <taxon>Eukaryota</taxon>
        <taxon>Sar</taxon>
        <taxon>Stramenopiles</taxon>
        <taxon>Bigyra</taxon>
        <taxon>Labyrinthulomycetes</taxon>
        <taxon>Thraustochytrida</taxon>
        <taxon>Thraustochytriidae</taxon>
        <taxon>Aplanochytrium</taxon>
    </lineage>
</organism>
<evidence type="ECO:0000313" key="2">
    <source>
        <dbReference type="EMBL" id="CAE0430922.1"/>
    </source>
</evidence>